<evidence type="ECO:0000313" key="5">
    <source>
        <dbReference type="Proteomes" id="UP001343600"/>
    </source>
</evidence>
<dbReference type="SUPFAM" id="SSF55729">
    <property type="entry name" value="Acyl-CoA N-acyltransferases (Nat)"/>
    <property type="match status" value="1"/>
</dbReference>
<organism evidence="2 4">
    <name type="scientific">Pseudomonas viridiflava</name>
    <name type="common">Phytomonas viridiflava</name>
    <dbReference type="NCBI Taxonomy" id="33069"/>
    <lineage>
        <taxon>Bacteria</taxon>
        <taxon>Pseudomonadati</taxon>
        <taxon>Pseudomonadota</taxon>
        <taxon>Gammaproteobacteria</taxon>
        <taxon>Pseudomonadales</taxon>
        <taxon>Pseudomonadaceae</taxon>
        <taxon>Pseudomonas</taxon>
    </lineage>
</organism>
<dbReference type="GeneID" id="47764269"/>
<dbReference type="RefSeq" id="WP_029241826.1">
    <property type="nucleotide sequence ID" value="NZ_CP036495.1"/>
</dbReference>
<dbReference type="Proteomes" id="UP001163644">
    <property type="component" value="Chromosome"/>
</dbReference>
<dbReference type="EMBL" id="JAZEIP010000029">
    <property type="protein sequence ID" value="MEE4041739.1"/>
    <property type="molecule type" value="Genomic_DNA"/>
</dbReference>
<dbReference type="EMBL" id="LT855380">
    <property type="protein sequence ID" value="SMS10197.1"/>
    <property type="molecule type" value="Genomic_DNA"/>
</dbReference>
<evidence type="ECO:0000313" key="4">
    <source>
        <dbReference type="Proteomes" id="UP000196842"/>
    </source>
</evidence>
<dbReference type="EMBL" id="CP036495">
    <property type="protein sequence ID" value="UZA69109.1"/>
    <property type="molecule type" value="Genomic_DNA"/>
</dbReference>
<evidence type="ECO:0000313" key="1">
    <source>
        <dbReference type="EMBL" id="MEE4041739.1"/>
    </source>
</evidence>
<keyword evidence="5" id="KW-1185">Reference proteome</keyword>
<dbReference type="Proteomes" id="UP000196842">
    <property type="component" value="Chromosome I"/>
</dbReference>
<dbReference type="AlphaFoldDB" id="A0A0D0MIX5"/>
<evidence type="ECO:0000313" key="3">
    <source>
        <dbReference type="EMBL" id="UZA69109.1"/>
    </source>
</evidence>
<sequence>MSQPAAIRGEIRQLDSGYARETRALLFRAYRNDPTFAYVFNSQRSGFENRIRETIRQLVKQHFLQNQPGMGLFIDDRLVGVALIAPPQRRLGITESWAWRLRMVVGTGLSCTQRYLAYYNAVLACVPSETVHVLPLIGLEPEFQGQKTGQELSEQLLQALHDWCSEDENSEGIVLDTGNPRYLEFYKRQGYQEIGEIVVGPVREHVFFHPNPKVPLAVHDVTV</sequence>
<evidence type="ECO:0000313" key="2">
    <source>
        <dbReference type="EMBL" id="SMS10197.1"/>
    </source>
</evidence>
<gene>
    <name evidence="2" type="ORF">CFBP1590__2611</name>
    <name evidence="3" type="ORF">EZZ81_13110</name>
    <name evidence="1" type="ORF">V2I87_16710</name>
</gene>
<dbReference type="InterPro" id="IPR016181">
    <property type="entry name" value="Acyl_CoA_acyltransferase"/>
</dbReference>
<proteinExistence type="predicted"/>
<accession>A0A0D0MIX5</accession>
<name>A0A0D0MIX5_PSEVI</name>
<protein>
    <submittedName>
        <fullName evidence="1">GNAT family N-acetyltransferase</fullName>
    </submittedName>
</protein>
<reference evidence="1 5" key="3">
    <citation type="submission" date="2024-01" db="EMBL/GenBank/DDBJ databases">
        <title>Characterization of Pseudomonas viridiflava in Georgia, USA.</title>
        <authorList>
            <person name="Zhao M."/>
            <person name="Dutta B."/>
        </authorList>
    </citation>
    <scope>NUCLEOTIDE SEQUENCE [LARGE SCALE GENOMIC DNA]</scope>
    <source>
        <strain evidence="1 5">21GA0539</strain>
    </source>
</reference>
<dbReference type="KEGG" id="pvd:CFBP1590__2611"/>
<reference evidence="2 4" key="1">
    <citation type="submission" date="2017-05" db="EMBL/GenBank/DDBJ databases">
        <authorList>
            <person name="Song R."/>
            <person name="Chenine A.L."/>
            <person name="Ruprecht R.M."/>
        </authorList>
    </citation>
    <scope>NUCLEOTIDE SEQUENCE [LARGE SCALE GENOMIC DNA]</scope>
    <source>
        <strain evidence="2 4">CFBP 1590</strain>
    </source>
</reference>
<reference evidence="3" key="2">
    <citation type="submission" date="2019-02" db="EMBL/GenBank/DDBJ databases">
        <authorList>
            <person name="Lutz S."/>
            <person name="Schori C."/>
            <person name="Ahrens C.H."/>
            <person name="Gueguen E."/>
        </authorList>
    </citation>
    <scope>NUCLEOTIDE SEQUENCE</scope>
    <source>
        <strain evidence="3">Psy35</strain>
    </source>
</reference>
<dbReference type="Gene3D" id="3.40.630.30">
    <property type="match status" value="1"/>
</dbReference>
<dbReference type="Proteomes" id="UP001343600">
    <property type="component" value="Unassembled WGS sequence"/>
</dbReference>